<evidence type="ECO:0000313" key="1">
    <source>
        <dbReference type="EMBL" id="SEJ50202.1"/>
    </source>
</evidence>
<dbReference type="AlphaFoldDB" id="A0A1H6ZKH9"/>
<name>A0A1H6ZKH9_9GAMM</name>
<reference evidence="1 2" key="1">
    <citation type="submission" date="2016-10" db="EMBL/GenBank/DDBJ databases">
        <authorList>
            <person name="de Groot N.N."/>
        </authorList>
    </citation>
    <scope>NUCLEOTIDE SEQUENCE [LARGE SCALE GENOMIC DNA]</scope>
    <source>
        <strain evidence="1 2">DSM 1041</strain>
    </source>
</reference>
<gene>
    <name evidence="1" type="ORF">SAMN04244579_04609</name>
</gene>
<proteinExistence type="predicted"/>
<protein>
    <recommendedName>
        <fullName evidence="3">Tail assembly protein</fullName>
    </recommendedName>
</protein>
<sequence length="78" mass="8557">MDPTTIQIAIMVTSMALSYLMRPKPATPKPAALSDFDLPVPDEGTPQAVFFGDCWTGDWQVLSYGHLRTKKIKTSSGK</sequence>
<evidence type="ECO:0000313" key="2">
    <source>
        <dbReference type="Proteomes" id="UP000199005"/>
    </source>
</evidence>
<accession>A0A1H6ZKH9</accession>
<evidence type="ECO:0008006" key="3">
    <source>
        <dbReference type="Google" id="ProtNLM"/>
    </source>
</evidence>
<organism evidence="1 2">
    <name type="scientific">Azotobacter beijerinckii</name>
    <dbReference type="NCBI Taxonomy" id="170623"/>
    <lineage>
        <taxon>Bacteria</taxon>
        <taxon>Pseudomonadati</taxon>
        <taxon>Pseudomonadota</taxon>
        <taxon>Gammaproteobacteria</taxon>
        <taxon>Pseudomonadales</taxon>
        <taxon>Pseudomonadaceae</taxon>
        <taxon>Azotobacter</taxon>
    </lineage>
</organism>
<dbReference type="STRING" id="170623.SAMN04244579_04609"/>
<dbReference type="RefSeq" id="WP_090903102.1">
    <property type="nucleotide sequence ID" value="NZ_FNYO01000135.1"/>
</dbReference>
<dbReference type="EMBL" id="FNYO01000135">
    <property type="protein sequence ID" value="SEJ50202.1"/>
    <property type="molecule type" value="Genomic_DNA"/>
</dbReference>
<dbReference type="Proteomes" id="UP000199005">
    <property type="component" value="Unassembled WGS sequence"/>
</dbReference>